<name>A0A895YN37_9ACTN</name>
<keyword evidence="7" id="KW-1185">Reference proteome</keyword>
<dbReference type="EMBL" id="CP070499">
    <property type="protein sequence ID" value="QSB15338.1"/>
    <property type="molecule type" value="Genomic_DNA"/>
</dbReference>
<dbReference type="Pfam" id="PF00005">
    <property type="entry name" value="ABC_tran"/>
    <property type="match status" value="1"/>
</dbReference>
<dbReference type="FunFam" id="3.40.50.300:FF:000425">
    <property type="entry name" value="Probable ABC transporter, ATP-binding subunit"/>
    <property type="match status" value="1"/>
</dbReference>
<proteinExistence type="predicted"/>
<keyword evidence="1" id="KW-0813">Transport</keyword>
<evidence type="ECO:0000256" key="3">
    <source>
        <dbReference type="ARBA" id="ARBA00022840"/>
    </source>
</evidence>
<dbReference type="PANTHER" id="PTHR43875:SF1">
    <property type="entry name" value="OSMOPROTECTIVE COMPOUNDS UPTAKE ATP-BINDING PROTEIN GGTA"/>
    <property type="match status" value="1"/>
</dbReference>
<dbReference type="Proteomes" id="UP000662857">
    <property type="component" value="Chromosome"/>
</dbReference>
<evidence type="ECO:0000256" key="2">
    <source>
        <dbReference type="ARBA" id="ARBA00022741"/>
    </source>
</evidence>
<dbReference type="PROSITE" id="PS50893">
    <property type="entry name" value="ABC_TRANSPORTER_2"/>
    <property type="match status" value="1"/>
</dbReference>
<organism evidence="6 7">
    <name type="scientific">Natronosporangium hydrolyticum</name>
    <dbReference type="NCBI Taxonomy" id="2811111"/>
    <lineage>
        <taxon>Bacteria</taxon>
        <taxon>Bacillati</taxon>
        <taxon>Actinomycetota</taxon>
        <taxon>Actinomycetes</taxon>
        <taxon>Micromonosporales</taxon>
        <taxon>Micromonosporaceae</taxon>
        <taxon>Natronosporangium</taxon>
    </lineage>
</organism>
<dbReference type="InterPro" id="IPR013611">
    <property type="entry name" value="Transp-assoc_OB_typ2"/>
</dbReference>
<evidence type="ECO:0000313" key="7">
    <source>
        <dbReference type="Proteomes" id="UP000662857"/>
    </source>
</evidence>
<keyword evidence="2" id="KW-0547">Nucleotide-binding</keyword>
<evidence type="ECO:0000259" key="5">
    <source>
        <dbReference type="PROSITE" id="PS50893"/>
    </source>
</evidence>
<dbReference type="InterPro" id="IPR003593">
    <property type="entry name" value="AAA+_ATPase"/>
</dbReference>
<evidence type="ECO:0000313" key="6">
    <source>
        <dbReference type="EMBL" id="QSB15338.1"/>
    </source>
</evidence>
<dbReference type="InterPro" id="IPR017871">
    <property type="entry name" value="ABC_transporter-like_CS"/>
</dbReference>
<dbReference type="Gene3D" id="3.40.50.300">
    <property type="entry name" value="P-loop containing nucleotide triphosphate hydrolases"/>
    <property type="match status" value="1"/>
</dbReference>
<dbReference type="EC" id="7.6.2.9" evidence="4"/>
<dbReference type="GO" id="GO:0015418">
    <property type="term" value="F:ABC-type quaternary ammonium compound transporting activity"/>
    <property type="evidence" value="ECO:0007669"/>
    <property type="project" value="UniProtKB-EC"/>
</dbReference>
<reference evidence="6" key="1">
    <citation type="submission" date="2021-02" db="EMBL/GenBank/DDBJ databases">
        <title>Natrosporangium hydrolyticum gen. nov., sp. nov, a haloalkaliphilic actinobacterium from a soda solonchak soil.</title>
        <authorList>
            <person name="Sorokin D.Y."/>
            <person name="Khijniak T.V."/>
            <person name="Zakharycheva A.P."/>
            <person name="Boueva O.V."/>
            <person name="Ariskina E.V."/>
            <person name="Hahnke R.L."/>
            <person name="Bunk B."/>
            <person name="Sproer C."/>
            <person name="Schumann P."/>
            <person name="Evtushenko L.I."/>
            <person name="Kublanov I.V."/>
        </authorList>
    </citation>
    <scope>NUCLEOTIDE SEQUENCE</scope>
    <source>
        <strain evidence="6">DSM 106523</strain>
    </source>
</reference>
<dbReference type="GO" id="GO:0055052">
    <property type="term" value="C:ATP-binding cassette (ABC) transporter complex, substrate-binding subunit-containing"/>
    <property type="evidence" value="ECO:0007669"/>
    <property type="project" value="TreeGrafter"/>
</dbReference>
<dbReference type="SMART" id="SM00382">
    <property type="entry name" value="AAA"/>
    <property type="match status" value="1"/>
</dbReference>
<dbReference type="GO" id="GO:0016887">
    <property type="term" value="F:ATP hydrolysis activity"/>
    <property type="evidence" value="ECO:0007669"/>
    <property type="project" value="InterPro"/>
</dbReference>
<protein>
    <recommendedName>
        <fullName evidence="4">ABC-type quaternary amine transporter</fullName>
        <ecNumber evidence="4">7.6.2.9</ecNumber>
    </recommendedName>
</protein>
<dbReference type="PROSITE" id="PS00211">
    <property type="entry name" value="ABC_TRANSPORTER_1"/>
    <property type="match status" value="1"/>
</dbReference>
<dbReference type="GO" id="GO:0005524">
    <property type="term" value="F:ATP binding"/>
    <property type="evidence" value="ECO:0007669"/>
    <property type="project" value="UniProtKB-KW"/>
</dbReference>
<dbReference type="InterPro" id="IPR008995">
    <property type="entry name" value="Mo/tungstate-bd_C_term_dom"/>
</dbReference>
<dbReference type="SUPFAM" id="SSF50331">
    <property type="entry name" value="MOP-like"/>
    <property type="match status" value="1"/>
</dbReference>
<dbReference type="InterPro" id="IPR003439">
    <property type="entry name" value="ABC_transporter-like_ATP-bd"/>
</dbReference>
<evidence type="ECO:0000256" key="4">
    <source>
        <dbReference type="ARBA" id="ARBA00066388"/>
    </source>
</evidence>
<keyword evidence="3 6" id="KW-0067">ATP-binding</keyword>
<dbReference type="InterPro" id="IPR027417">
    <property type="entry name" value="P-loop_NTPase"/>
</dbReference>
<dbReference type="PANTHER" id="PTHR43875">
    <property type="entry name" value="MALTODEXTRIN IMPORT ATP-BINDING PROTEIN MSMX"/>
    <property type="match status" value="1"/>
</dbReference>
<accession>A0A895YN37</accession>
<dbReference type="InterPro" id="IPR047641">
    <property type="entry name" value="ABC_transpr_MalK/UgpC-like"/>
</dbReference>
<sequence>MSMPHVEVRVTGVAKAYGGVAALHPLDVAIGDGEFVSLLGPSGCGKSTLLRCLAGLETPEQGRIAFGERVVFDAAAGIAVPARGRRLGMVFQDLALWPHLTVAENVAFPLRVRRRRDRGGRSATQAAQAALARVRLEPLAHRYPHQLSGGQQQRVAFARAVVAEPELLLMDEPLSALDAALRQELRAELAELTRSLALTTVYVTHDQEEAMSMSDRILLMSQGRLRQGSSPEVLYRSPADDFVARFVGRFNPLPDGGTPNGGLTAGTVRGVRPEHVRLAGQPGDIRVPARVAGYAYLGGRYELRCVLDDQSASSPWIAYHPAAPAPGSQLDLFVAPDDVIVTAA</sequence>
<feature type="domain" description="ABC transporter" evidence="5">
    <location>
        <begin position="8"/>
        <end position="247"/>
    </location>
</feature>
<evidence type="ECO:0000256" key="1">
    <source>
        <dbReference type="ARBA" id="ARBA00022448"/>
    </source>
</evidence>
<gene>
    <name evidence="6" type="ORF">JQS43_02945</name>
</gene>
<dbReference type="Pfam" id="PF08402">
    <property type="entry name" value="TOBE_2"/>
    <property type="match status" value="1"/>
</dbReference>
<dbReference type="KEGG" id="nhy:JQS43_02945"/>
<dbReference type="AlphaFoldDB" id="A0A895YN37"/>
<dbReference type="SUPFAM" id="SSF52540">
    <property type="entry name" value="P-loop containing nucleoside triphosphate hydrolases"/>
    <property type="match status" value="1"/>
</dbReference>